<keyword evidence="1" id="KW-0472">Membrane</keyword>
<dbReference type="AlphaFoldDB" id="B8HX37"/>
<evidence type="ECO:0000256" key="1">
    <source>
        <dbReference type="SAM" id="Phobius"/>
    </source>
</evidence>
<evidence type="ECO:0000313" key="2">
    <source>
        <dbReference type="EMBL" id="ACL43340.1"/>
    </source>
</evidence>
<keyword evidence="1" id="KW-0812">Transmembrane</keyword>
<accession>B8HX37</accession>
<protein>
    <submittedName>
        <fullName evidence="2">Uncharacterized protein</fullName>
    </submittedName>
</protein>
<proteinExistence type="predicted"/>
<dbReference type="KEGG" id="cyn:Cyan7425_0954"/>
<feature type="transmembrane region" description="Helical" evidence="1">
    <location>
        <begin position="20"/>
        <end position="41"/>
    </location>
</feature>
<dbReference type="HOGENOM" id="CLU_2860217_0_0_3"/>
<keyword evidence="1" id="KW-1133">Transmembrane helix</keyword>
<sequence>MLNRQWLNREEREKPLDFTAGQLLASILVNLILLLVCFLAYQTAYRIEFNRQQPYPFLQMTLPH</sequence>
<name>B8HX37_CYAP4</name>
<gene>
    <name evidence="2" type="ordered locus">Cyan7425_0954</name>
</gene>
<organism evidence="2">
    <name type="scientific">Cyanothece sp. (strain PCC 7425 / ATCC 29141)</name>
    <dbReference type="NCBI Taxonomy" id="395961"/>
    <lineage>
        <taxon>Bacteria</taxon>
        <taxon>Bacillati</taxon>
        <taxon>Cyanobacteriota</taxon>
        <taxon>Cyanophyceae</taxon>
        <taxon>Gomontiellales</taxon>
        <taxon>Cyanothecaceae</taxon>
        <taxon>Cyanothece</taxon>
    </lineage>
</organism>
<reference evidence="2" key="1">
    <citation type="submission" date="2009-01" db="EMBL/GenBank/DDBJ databases">
        <title>Complete sequence of chromosome Cyanothece sp. PCC 7425.</title>
        <authorList>
            <consortium name="US DOE Joint Genome Institute"/>
            <person name="Lucas S."/>
            <person name="Copeland A."/>
            <person name="Lapidus A."/>
            <person name="Glavina del Rio T."/>
            <person name="Dalin E."/>
            <person name="Tice H."/>
            <person name="Bruce D."/>
            <person name="Goodwin L."/>
            <person name="Pitluck S."/>
            <person name="Sims D."/>
            <person name="Meineke L."/>
            <person name="Brettin T."/>
            <person name="Detter J.C."/>
            <person name="Han C."/>
            <person name="Larimer F."/>
            <person name="Land M."/>
            <person name="Hauser L."/>
            <person name="Kyrpides N."/>
            <person name="Ovchinnikova G."/>
            <person name="Liberton M."/>
            <person name="Stoeckel J."/>
            <person name="Banerjee A."/>
            <person name="Singh A."/>
            <person name="Page L."/>
            <person name="Sato H."/>
            <person name="Zhao L."/>
            <person name="Sherman L."/>
            <person name="Pakrasi H."/>
            <person name="Richardson P."/>
        </authorList>
    </citation>
    <scope>NUCLEOTIDE SEQUENCE</scope>
    <source>
        <strain evidence="2">PCC 7425</strain>
    </source>
</reference>
<dbReference type="EMBL" id="CP001344">
    <property type="protein sequence ID" value="ACL43340.1"/>
    <property type="molecule type" value="Genomic_DNA"/>
</dbReference>